<evidence type="ECO:0000256" key="10">
    <source>
        <dbReference type="HAMAP-Rule" id="MF_00454"/>
    </source>
</evidence>
<keyword evidence="5 10" id="KW-0472">Membrane</keyword>
<keyword evidence="6 10" id="KW-0407">Ion channel</keyword>
<dbReference type="PANTHER" id="PTHR28259">
    <property type="entry name" value="FLUORIDE EXPORT PROTEIN 1-RELATED"/>
    <property type="match status" value="1"/>
</dbReference>
<evidence type="ECO:0000256" key="6">
    <source>
        <dbReference type="ARBA" id="ARBA00023303"/>
    </source>
</evidence>
<dbReference type="AlphaFoldDB" id="A0A1G5DAJ2"/>
<dbReference type="HAMAP" id="MF_00454">
    <property type="entry name" value="FluC"/>
    <property type="match status" value="1"/>
</dbReference>
<evidence type="ECO:0000256" key="2">
    <source>
        <dbReference type="ARBA" id="ARBA00022475"/>
    </source>
</evidence>
<dbReference type="GO" id="GO:0046872">
    <property type="term" value="F:metal ion binding"/>
    <property type="evidence" value="ECO:0007669"/>
    <property type="project" value="UniProtKB-KW"/>
</dbReference>
<keyword evidence="12" id="KW-1185">Reference proteome</keyword>
<proteinExistence type="inferred from homology"/>
<dbReference type="EMBL" id="FMUR01000008">
    <property type="protein sequence ID" value="SCY11557.1"/>
    <property type="molecule type" value="Genomic_DNA"/>
</dbReference>
<comment type="similarity">
    <text evidence="7 10">Belongs to the fluoride channel Fluc/FEX (TC 1.A.43) family.</text>
</comment>
<dbReference type="GO" id="GO:0140114">
    <property type="term" value="P:cellular detoxification of fluoride"/>
    <property type="evidence" value="ECO:0007669"/>
    <property type="project" value="UniProtKB-UniRule"/>
</dbReference>
<protein>
    <recommendedName>
        <fullName evidence="10">Fluoride-specific ion channel FluC</fullName>
    </recommendedName>
</protein>
<dbReference type="STRING" id="185008.bhn_III087"/>
<feature type="transmembrane region" description="Helical" evidence="10">
    <location>
        <begin position="68"/>
        <end position="90"/>
    </location>
</feature>
<comment type="subcellular location">
    <subcellularLocation>
        <location evidence="1 10">Cell membrane</location>
        <topology evidence="1 10">Multi-pass membrane protein</topology>
    </subcellularLocation>
</comment>
<dbReference type="NCBIfam" id="TIGR00494">
    <property type="entry name" value="crcB"/>
    <property type="match status" value="1"/>
</dbReference>
<feature type="transmembrane region" description="Helical" evidence="10">
    <location>
        <begin position="132"/>
        <end position="152"/>
    </location>
</feature>
<comment type="function">
    <text evidence="9 10">Fluoride-specific ion channel. Important for reducing fluoride concentration in the cell, thus reducing its toxicity.</text>
</comment>
<feature type="transmembrane region" description="Helical" evidence="10">
    <location>
        <begin position="102"/>
        <end position="120"/>
    </location>
</feature>
<sequence length="161" mass="17368">MSFLIKYVFCVVKSVMLRYIQLTMSGDFLDIFFEKKEVCMNFLFVALGGALGAVLRYAISLIPVKTGFPVLTLVTNILGAVLIGFIVGLADNREGISGNTVLFWKTGVCGGFTTFSTFSLEAVNLFEKKQYGAGGVYVALSLACCIFGVICGKKLATLVRG</sequence>
<evidence type="ECO:0000256" key="3">
    <source>
        <dbReference type="ARBA" id="ARBA00022692"/>
    </source>
</evidence>
<keyword evidence="10" id="KW-0479">Metal-binding</keyword>
<name>A0A1G5DAJ2_9FIRM</name>
<gene>
    <name evidence="10" type="primary">fluC</name>
    <name evidence="10" type="synonym">crcB</name>
    <name evidence="11" type="ORF">SAMN02910451_01415</name>
</gene>
<dbReference type="Proteomes" id="UP000183047">
    <property type="component" value="Unassembled WGS sequence"/>
</dbReference>
<dbReference type="PANTHER" id="PTHR28259:SF1">
    <property type="entry name" value="FLUORIDE EXPORT PROTEIN 1-RELATED"/>
    <property type="match status" value="1"/>
</dbReference>
<keyword evidence="4 10" id="KW-1133">Transmembrane helix</keyword>
<dbReference type="GO" id="GO:0062054">
    <property type="term" value="F:fluoride channel activity"/>
    <property type="evidence" value="ECO:0007669"/>
    <property type="project" value="UniProtKB-UniRule"/>
</dbReference>
<evidence type="ECO:0000256" key="7">
    <source>
        <dbReference type="ARBA" id="ARBA00035120"/>
    </source>
</evidence>
<dbReference type="Pfam" id="PF02537">
    <property type="entry name" value="CRCB"/>
    <property type="match status" value="1"/>
</dbReference>
<reference evidence="12" key="1">
    <citation type="submission" date="2016-10" db="EMBL/GenBank/DDBJ databases">
        <authorList>
            <person name="Varghese N."/>
            <person name="Submissions S."/>
        </authorList>
    </citation>
    <scope>NUCLEOTIDE SEQUENCE [LARGE SCALE GENOMIC DNA]</scope>
    <source>
        <strain evidence="12">XBD2006</strain>
    </source>
</reference>
<evidence type="ECO:0000313" key="12">
    <source>
        <dbReference type="Proteomes" id="UP000183047"/>
    </source>
</evidence>
<evidence type="ECO:0000256" key="1">
    <source>
        <dbReference type="ARBA" id="ARBA00004651"/>
    </source>
</evidence>
<feature type="binding site" evidence="10">
    <location>
        <position position="110"/>
    </location>
    <ligand>
        <name>Na(+)</name>
        <dbReference type="ChEBI" id="CHEBI:29101"/>
        <note>structural</note>
    </ligand>
</feature>
<keyword evidence="3 10" id="KW-0812">Transmembrane</keyword>
<evidence type="ECO:0000256" key="8">
    <source>
        <dbReference type="ARBA" id="ARBA00035585"/>
    </source>
</evidence>
<dbReference type="InterPro" id="IPR003691">
    <property type="entry name" value="FluC"/>
</dbReference>
<evidence type="ECO:0000256" key="5">
    <source>
        <dbReference type="ARBA" id="ARBA00023136"/>
    </source>
</evidence>
<dbReference type="GO" id="GO:0005886">
    <property type="term" value="C:plasma membrane"/>
    <property type="evidence" value="ECO:0007669"/>
    <property type="project" value="UniProtKB-SubCell"/>
</dbReference>
<keyword evidence="10" id="KW-0406">Ion transport</keyword>
<keyword evidence="10" id="KW-0915">Sodium</keyword>
<evidence type="ECO:0000313" key="11">
    <source>
        <dbReference type="EMBL" id="SCY11557.1"/>
    </source>
</evidence>
<evidence type="ECO:0000256" key="4">
    <source>
        <dbReference type="ARBA" id="ARBA00022989"/>
    </source>
</evidence>
<feature type="binding site" evidence="10">
    <location>
        <position position="113"/>
    </location>
    <ligand>
        <name>Na(+)</name>
        <dbReference type="ChEBI" id="CHEBI:29101"/>
        <note>structural</note>
    </ligand>
</feature>
<feature type="transmembrane region" description="Helical" evidence="10">
    <location>
        <begin position="42"/>
        <end position="62"/>
    </location>
</feature>
<organism evidence="11 12">
    <name type="scientific">Butyrivibrio hungatei</name>
    <dbReference type="NCBI Taxonomy" id="185008"/>
    <lineage>
        <taxon>Bacteria</taxon>
        <taxon>Bacillati</taxon>
        <taxon>Bacillota</taxon>
        <taxon>Clostridia</taxon>
        <taxon>Lachnospirales</taxon>
        <taxon>Lachnospiraceae</taxon>
        <taxon>Butyrivibrio</taxon>
    </lineage>
</organism>
<accession>A0A1G5DAJ2</accession>
<keyword evidence="10" id="KW-0813">Transport</keyword>
<comment type="activity regulation">
    <text evidence="10">Na(+) is not transported, but it plays an essential structural role and its presence is essential for fluoride channel function.</text>
</comment>
<evidence type="ECO:0000256" key="9">
    <source>
        <dbReference type="ARBA" id="ARBA00049940"/>
    </source>
</evidence>
<comment type="catalytic activity">
    <reaction evidence="8">
        <text>fluoride(in) = fluoride(out)</text>
        <dbReference type="Rhea" id="RHEA:76159"/>
        <dbReference type="ChEBI" id="CHEBI:17051"/>
    </reaction>
    <physiologicalReaction direction="left-to-right" evidence="8">
        <dbReference type="Rhea" id="RHEA:76160"/>
    </physiologicalReaction>
</comment>
<keyword evidence="2 10" id="KW-1003">Cell membrane</keyword>